<evidence type="ECO:0000256" key="1">
    <source>
        <dbReference type="ARBA" id="ARBA00000085"/>
    </source>
</evidence>
<feature type="domain" description="Histidine kinase" evidence="13">
    <location>
        <begin position="643"/>
        <end position="865"/>
    </location>
</feature>
<dbReference type="PANTHER" id="PTHR43047">
    <property type="entry name" value="TWO-COMPONENT HISTIDINE PROTEIN KINASE"/>
    <property type="match status" value="1"/>
</dbReference>
<keyword evidence="18" id="KW-1185">Reference proteome</keyword>
<dbReference type="CDD" id="cd16922">
    <property type="entry name" value="HATPase_EvgS-ArcB-TorS-like"/>
    <property type="match status" value="1"/>
</dbReference>
<dbReference type="Pfam" id="PF00989">
    <property type="entry name" value="PAS"/>
    <property type="match status" value="1"/>
</dbReference>
<dbReference type="InterPro" id="IPR035965">
    <property type="entry name" value="PAS-like_dom_sf"/>
</dbReference>
<dbReference type="InterPro" id="IPR029016">
    <property type="entry name" value="GAF-like_dom_sf"/>
</dbReference>
<evidence type="ECO:0000259" key="14">
    <source>
        <dbReference type="PROSITE" id="PS50110"/>
    </source>
</evidence>
<dbReference type="SUPFAM" id="SSF55781">
    <property type="entry name" value="GAF domain-like"/>
    <property type="match status" value="3"/>
</dbReference>
<dbReference type="SMART" id="SM00387">
    <property type="entry name" value="HATPase_c"/>
    <property type="match status" value="1"/>
</dbReference>
<evidence type="ECO:0000259" key="15">
    <source>
        <dbReference type="PROSITE" id="PS50112"/>
    </source>
</evidence>
<dbReference type="SUPFAM" id="SSF55874">
    <property type="entry name" value="ATPase domain of HSP90 chaperone/DNA topoisomerase II/histidine kinase"/>
    <property type="match status" value="1"/>
</dbReference>
<dbReference type="PANTHER" id="PTHR43047:SF72">
    <property type="entry name" value="OSMOSENSING HISTIDINE PROTEIN KINASE SLN1"/>
    <property type="match status" value="1"/>
</dbReference>
<evidence type="ECO:0000256" key="5">
    <source>
        <dbReference type="ARBA" id="ARBA00022679"/>
    </source>
</evidence>
<dbReference type="EC" id="2.7.13.3" evidence="3"/>
<evidence type="ECO:0000256" key="7">
    <source>
        <dbReference type="ARBA" id="ARBA00022777"/>
    </source>
</evidence>
<dbReference type="InterPro" id="IPR036097">
    <property type="entry name" value="HisK_dim/P_sf"/>
</dbReference>
<keyword evidence="8" id="KW-0067">ATP-binding</keyword>
<dbReference type="Pfam" id="PF00512">
    <property type="entry name" value="HisKA"/>
    <property type="match status" value="1"/>
</dbReference>
<dbReference type="Gene3D" id="3.30.450.20">
    <property type="entry name" value="PAS domain"/>
    <property type="match status" value="1"/>
</dbReference>
<dbReference type="InterPro" id="IPR000014">
    <property type="entry name" value="PAS"/>
</dbReference>
<dbReference type="InterPro" id="IPR003594">
    <property type="entry name" value="HATPase_dom"/>
</dbReference>
<dbReference type="CDD" id="cd17574">
    <property type="entry name" value="REC_OmpR"/>
    <property type="match status" value="1"/>
</dbReference>
<dbReference type="PROSITE" id="PS50110">
    <property type="entry name" value="RESPONSE_REGULATORY"/>
    <property type="match status" value="2"/>
</dbReference>
<feature type="modified residue" description="4-aspartylphosphate" evidence="12">
    <location>
        <position position="935"/>
    </location>
</feature>
<dbReference type="Proteomes" id="UP001229955">
    <property type="component" value="Chromosome"/>
</dbReference>
<reference evidence="17" key="1">
    <citation type="submission" date="2023-07" db="EMBL/GenBank/DDBJ databases">
        <authorList>
            <person name="Haufschild T."/>
            <person name="Kallscheuer N."/>
            <person name="Hammer J."/>
            <person name="Kohn T."/>
            <person name="Kabuu M."/>
            <person name="Jogler M."/>
            <person name="Wohfarth N."/>
            <person name="Heuer A."/>
            <person name="Rohde M."/>
            <person name="van Teeseling M.C.F."/>
            <person name="Jogler C."/>
        </authorList>
    </citation>
    <scope>NUCLEOTIDE SEQUENCE</scope>
    <source>
        <strain evidence="16">Strain 138</strain>
        <strain evidence="17">Strain 318</strain>
    </source>
</reference>
<accession>A0AA49JYV1</accession>
<dbReference type="InterPro" id="IPR036890">
    <property type="entry name" value="HATPase_C_sf"/>
</dbReference>
<keyword evidence="9" id="KW-0902">Two-component regulatory system</keyword>
<dbReference type="SMART" id="SM00091">
    <property type="entry name" value="PAS"/>
    <property type="match status" value="1"/>
</dbReference>
<dbReference type="InterPro" id="IPR011006">
    <property type="entry name" value="CheY-like_superfamily"/>
</dbReference>
<dbReference type="InterPro" id="IPR001789">
    <property type="entry name" value="Sig_transdc_resp-reg_receiver"/>
</dbReference>
<comment type="subcellular location">
    <subcellularLocation>
        <location evidence="2">Membrane</location>
    </subcellularLocation>
</comment>
<dbReference type="SMART" id="SM00448">
    <property type="entry name" value="REC"/>
    <property type="match status" value="2"/>
</dbReference>
<comment type="catalytic activity">
    <reaction evidence="1">
        <text>ATP + protein L-histidine = ADP + protein N-phospho-L-histidine.</text>
        <dbReference type="EC" id="2.7.13.3"/>
    </reaction>
</comment>
<organism evidence="17 18">
    <name type="scientific">Pseudogemmatithrix spongiicola</name>
    <dbReference type="NCBI Taxonomy" id="3062599"/>
    <lineage>
        <taxon>Bacteria</taxon>
        <taxon>Pseudomonadati</taxon>
        <taxon>Gemmatimonadota</taxon>
        <taxon>Gemmatimonadia</taxon>
        <taxon>Gemmatimonadales</taxon>
        <taxon>Gemmatimonadaceae</taxon>
        <taxon>Pseudogemmatithrix</taxon>
    </lineage>
</organism>
<name>A0AA49JYV1_9BACT</name>
<dbReference type="Pfam" id="PF02518">
    <property type="entry name" value="HATPase_c"/>
    <property type="match status" value="1"/>
</dbReference>
<evidence type="ECO:0000256" key="11">
    <source>
        <dbReference type="ARBA" id="ARBA00023306"/>
    </source>
</evidence>
<dbReference type="InterPro" id="IPR013767">
    <property type="entry name" value="PAS_fold"/>
</dbReference>
<dbReference type="SMART" id="SM00388">
    <property type="entry name" value="HisKA"/>
    <property type="match status" value="1"/>
</dbReference>
<evidence type="ECO:0000256" key="2">
    <source>
        <dbReference type="ARBA" id="ARBA00004370"/>
    </source>
</evidence>
<feature type="domain" description="Response regulatory" evidence="14">
    <location>
        <begin position="886"/>
        <end position="999"/>
    </location>
</feature>
<evidence type="ECO:0000259" key="13">
    <source>
        <dbReference type="PROSITE" id="PS50109"/>
    </source>
</evidence>
<gene>
    <name evidence="16" type="ORF">Strain138_001143</name>
    <name evidence="17" type="ORF">Strain318_001143</name>
</gene>
<dbReference type="GO" id="GO:0000155">
    <property type="term" value="F:phosphorelay sensor kinase activity"/>
    <property type="evidence" value="ECO:0007669"/>
    <property type="project" value="InterPro"/>
</dbReference>
<dbReference type="SUPFAM" id="SSF47384">
    <property type="entry name" value="Homodimeric domain of signal transducing histidine kinase"/>
    <property type="match status" value="1"/>
</dbReference>
<dbReference type="GO" id="GO:0005524">
    <property type="term" value="F:ATP binding"/>
    <property type="evidence" value="ECO:0007669"/>
    <property type="project" value="UniProtKB-KW"/>
</dbReference>
<dbReference type="FunFam" id="3.30.565.10:FF:000010">
    <property type="entry name" value="Sensor histidine kinase RcsC"/>
    <property type="match status" value="1"/>
</dbReference>
<evidence type="ECO:0000313" key="18">
    <source>
        <dbReference type="Proteomes" id="UP001229955"/>
    </source>
</evidence>
<dbReference type="PRINTS" id="PR00344">
    <property type="entry name" value="BCTRLSENSOR"/>
</dbReference>
<evidence type="ECO:0000256" key="9">
    <source>
        <dbReference type="ARBA" id="ARBA00023012"/>
    </source>
</evidence>
<evidence type="ECO:0000313" key="17">
    <source>
        <dbReference type="EMBL" id="WKW14785.1"/>
    </source>
</evidence>
<keyword evidence="5" id="KW-0808">Transferase</keyword>
<dbReference type="RefSeq" id="WP_367887560.1">
    <property type="nucleotide sequence ID" value="NZ_CP130612.1"/>
</dbReference>
<evidence type="ECO:0000256" key="10">
    <source>
        <dbReference type="ARBA" id="ARBA00023136"/>
    </source>
</evidence>
<dbReference type="SUPFAM" id="SSF55785">
    <property type="entry name" value="PYP-like sensor domain (PAS domain)"/>
    <property type="match status" value="1"/>
</dbReference>
<dbReference type="GO" id="GO:0006355">
    <property type="term" value="P:regulation of DNA-templated transcription"/>
    <property type="evidence" value="ECO:0007669"/>
    <property type="project" value="InterPro"/>
</dbReference>
<dbReference type="GO" id="GO:0009927">
    <property type="term" value="F:histidine phosphotransfer kinase activity"/>
    <property type="evidence" value="ECO:0007669"/>
    <property type="project" value="TreeGrafter"/>
</dbReference>
<dbReference type="NCBIfam" id="TIGR00229">
    <property type="entry name" value="sensory_box"/>
    <property type="match status" value="1"/>
</dbReference>
<dbReference type="Gene3D" id="3.30.450.40">
    <property type="match status" value="3"/>
</dbReference>
<accession>A0AA49JTP4</accession>
<evidence type="ECO:0000256" key="12">
    <source>
        <dbReference type="PROSITE-ProRule" id="PRU00169"/>
    </source>
</evidence>
<dbReference type="FunFam" id="1.10.287.130:FF:000038">
    <property type="entry name" value="Sensory transduction histidine kinase"/>
    <property type="match status" value="1"/>
</dbReference>
<dbReference type="Gene3D" id="3.40.50.2300">
    <property type="match status" value="2"/>
</dbReference>
<dbReference type="PROSITE" id="PS50112">
    <property type="entry name" value="PAS"/>
    <property type="match status" value="1"/>
</dbReference>
<feature type="modified residue" description="4-aspartylphosphate" evidence="12">
    <location>
        <position position="1054"/>
    </location>
</feature>
<dbReference type="InterPro" id="IPR005467">
    <property type="entry name" value="His_kinase_dom"/>
</dbReference>
<evidence type="ECO:0000256" key="3">
    <source>
        <dbReference type="ARBA" id="ARBA00012438"/>
    </source>
</evidence>
<keyword evidence="7" id="KW-0418">Kinase</keyword>
<dbReference type="Pfam" id="PF00072">
    <property type="entry name" value="Response_reg"/>
    <property type="match status" value="2"/>
</dbReference>
<keyword evidence="10" id="KW-0472">Membrane</keyword>
<feature type="domain" description="Response regulatory" evidence="14">
    <location>
        <begin position="1005"/>
        <end position="1121"/>
    </location>
</feature>
<dbReference type="InterPro" id="IPR004358">
    <property type="entry name" value="Sig_transdc_His_kin-like_C"/>
</dbReference>
<dbReference type="CDD" id="cd00082">
    <property type="entry name" value="HisKA"/>
    <property type="match status" value="1"/>
</dbReference>
<dbReference type="EMBL" id="CP130612">
    <property type="protein sequence ID" value="WKW11875.1"/>
    <property type="molecule type" value="Genomic_DNA"/>
</dbReference>
<evidence type="ECO:0000256" key="8">
    <source>
        <dbReference type="ARBA" id="ARBA00022840"/>
    </source>
</evidence>
<dbReference type="EMBL" id="CP130613">
    <property type="protein sequence ID" value="WKW14785.1"/>
    <property type="molecule type" value="Genomic_DNA"/>
</dbReference>
<keyword evidence="11" id="KW-0131">Cell cycle</keyword>
<dbReference type="Gene3D" id="1.10.287.130">
    <property type="match status" value="1"/>
</dbReference>
<dbReference type="Pfam" id="PF13185">
    <property type="entry name" value="GAF_2"/>
    <property type="match status" value="3"/>
</dbReference>
<dbReference type="CDD" id="cd00130">
    <property type="entry name" value="PAS"/>
    <property type="match status" value="1"/>
</dbReference>
<dbReference type="KEGG" id="pspc:Strain318_001143"/>
<dbReference type="PROSITE" id="PS50109">
    <property type="entry name" value="HIS_KIN"/>
    <property type="match status" value="1"/>
</dbReference>
<dbReference type="InterPro" id="IPR003018">
    <property type="entry name" value="GAF"/>
</dbReference>
<proteinExistence type="predicted"/>
<evidence type="ECO:0000256" key="4">
    <source>
        <dbReference type="ARBA" id="ARBA00022553"/>
    </source>
</evidence>
<feature type="domain" description="PAS" evidence="15">
    <location>
        <begin position="508"/>
        <end position="579"/>
    </location>
</feature>
<dbReference type="SMART" id="SM00065">
    <property type="entry name" value="GAF"/>
    <property type="match status" value="3"/>
</dbReference>
<dbReference type="AlphaFoldDB" id="A0AA49JYV1"/>
<dbReference type="SUPFAM" id="SSF52172">
    <property type="entry name" value="CheY-like"/>
    <property type="match status" value="2"/>
</dbReference>
<sequence length="1124" mass="121439">MPASSVAAGSSDRQREGALLRLSTGIAAADSEAAICRAVVDGLHDAALGFDFVAVLLVDRATGDRVVAASRGSSDTPVGLRVPPGSGLSELPLLDGRLHYTPQVTTDTRYLPTRNEGSEVDVPLLVNKQLVGVLVVESNRHHAFGTDDFEVLRAAAHQTGIAIGRERLLRDERRRADEQEALRATIADLSARLELADLLQAVLERAIQLLKVSHGELAIFDRDRDELEIVASYHPGRRDTTGTRMKVGEGAMGHVALTREPYIIPDYQAWVSRSEQYAQADFHGVMVAPLLMGRQLVGAIAFMDQDAARRFGADDLRLLDLFAPQAAVAIENARLFSAERRRAEEQQALLDTMQDLAGQLELSRVLQRVLDRAVGLLHVTGGELATFDDATGDLVIVASHNMGANAVGTRIALGEGAMGRVAQTREPLIIPRYQEWEGRSAQYGQTTVQSVIAAPLLIGNRLLGVIASVHSDPGRNIGEPDLRLLELFAPQAAIAIENARLFTQAQHQQQYFSDLVANSPVAIVTLDRAHNVVSCNPAFVELYGYSEAEVIGRQLDELITSEQDRAEAIKYTDEALASRPVRAIARRTRKDGSLVDVEVLGVPVVVDGELVGLMALYHDVTALLKARRDAEAANSAKSDFLANMSHELRTPLNAIIGYSEMLEEDAVDRGAADAVTDLRRIHAAGHHLLALINDVLDLSKIEAGKMELHLETFDLRPAIDAVASTVGPLVEKNGNRLVLDLAPTLGEMHADVTRVRQVLFNLLSNASKFTERGTITLSGARQNVAGRDWIELQVRDTGIGMTPEQLGRLFNAFAQAESSTAKKYGGTGLGLVISRMFCEMMGGTIHVESTAGVGTTFHVRLPAMVEDPAAAPVPVVAHEGTGDAGTVLVVDDDAATRDLLVRTLAREGYRVLQAADGSTGLALARSHRPDVITLDVVMPGLDGWELLSALKEDPEIAGIPVVMLTITDDRNLGFALGASEYLTKPLERDKLTAVLARYRKTSGARVLVVEDDADTRAMVRRSLEKDGWSIAEASNGRVGLEQVHAMRPSLVLLDLMMPEMDGFQFLEALRADAANANIEVVVMTAKVLTAEDRRLLAGGVQRVLEKGEHNEASFLAAIRAHIAA</sequence>
<dbReference type="GO" id="GO:0005886">
    <property type="term" value="C:plasma membrane"/>
    <property type="evidence" value="ECO:0007669"/>
    <property type="project" value="TreeGrafter"/>
</dbReference>
<keyword evidence="4 12" id="KW-0597">Phosphoprotein</keyword>
<protein>
    <recommendedName>
        <fullName evidence="3">histidine kinase</fullName>
        <ecNumber evidence="3">2.7.13.3</ecNumber>
    </recommendedName>
</protein>
<dbReference type="Gene3D" id="3.30.565.10">
    <property type="entry name" value="Histidine kinase-like ATPase, C-terminal domain"/>
    <property type="match status" value="1"/>
</dbReference>
<keyword evidence="6" id="KW-0547">Nucleotide-binding</keyword>
<dbReference type="InterPro" id="IPR003661">
    <property type="entry name" value="HisK_dim/P_dom"/>
</dbReference>
<evidence type="ECO:0000256" key="6">
    <source>
        <dbReference type="ARBA" id="ARBA00022741"/>
    </source>
</evidence>
<evidence type="ECO:0000313" key="16">
    <source>
        <dbReference type="EMBL" id="WKW11875.1"/>
    </source>
</evidence>